<evidence type="ECO:0000256" key="2">
    <source>
        <dbReference type="ARBA" id="ARBA00022723"/>
    </source>
</evidence>
<evidence type="ECO:0000313" key="4">
    <source>
        <dbReference type="EMBL" id="SNX69587.1"/>
    </source>
</evidence>
<protein>
    <submittedName>
        <fullName evidence="4">Uncharacterized damage-inducible protein DinB</fullName>
    </submittedName>
</protein>
<evidence type="ECO:0000256" key="1">
    <source>
        <dbReference type="ARBA" id="ARBA00008635"/>
    </source>
</evidence>
<dbReference type="EMBL" id="OAOP01000003">
    <property type="protein sequence ID" value="SNX69587.1"/>
    <property type="molecule type" value="Genomic_DNA"/>
</dbReference>
<dbReference type="SUPFAM" id="SSF109854">
    <property type="entry name" value="DinB/YfiT-like putative metalloenzymes"/>
    <property type="match status" value="1"/>
</dbReference>
<comment type="similarity">
    <text evidence="1">Belongs to the DinB family.</text>
</comment>
<dbReference type="InterPro" id="IPR034660">
    <property type="entry name" value="DinB/YfiT-like"/>
</dbReference>
<dbReference type="Proteomes" id="UP000219546">
    <property type="component" value="Unassembled WGS sequence"/>
</dbReference>
<dbReference type="OrthoDB" id="119432at2"/>
<dbReference type="InterPro" id="IPR007837">
    <property type="entry name" value="DinB"/>
</dbReference>
<evidence type="ECO:0000256" key="3">
    <source>
        <dbReference type="PIRSR" id="PIRSR607837-1"/>
    </source>
</evidence>
<sequence length="169" mass="19380">MKISDLLIAELKRESEATKRVLERVPEDRLSWKPHQKSMSLGQLAFHTADVPGGLAEFFDEPVREVPVVPLPKVTSLNVILSTMDKHIKTVENKFLKWGEAGLMETWKLTHQGFVIMEAPRIEMVRTLLLNHWYHHRGQLTVYLRLLDVPVPAVYGSSADENMQISRVE</sequence>
<feature type="binding site" evidence="3">
    <location>
        <position position="132"/>
    </location>
    <ligand>
        <name>a divalent metal cation</name>
        <dbReference type="ChEBI" id="CHEBI:60240"/>
    </ligand>
</feature>
<gene>
    <name evidence="4" type="ORF">SAMN05877753_103128</name>
</gene>
<keyword evidence="5" id="KW-1185">Reference proteome</keyword>
<dbReference type="Pfam" id="PF05163">
    <property type="entry name" value="DinB"/>
    <property type="match status" value="1"/>
</dbReference>
<dbReference type="GO" id="GO:0046872">
    <property type="term" value="F:metal ion binding"/>
    <property type="evidence" value="ECO:0007669"/>
    <property type="project" value="UniProtKB-KW"/>
</dbReference>
<keyword evidence="2 3" id="KW-0479">Metal-binding</keyword>
<feature type="binding site" evidence="3">
    <location>
        <position position="47"/>
    </location>
    <ligand>
        <name>a divalent metal cation</name>
        <dbReference type="ChEBI" id="CHEBI:60240"/>
    </ligand>
</feature>
<dbReference type="Gene3D" id="1.20.120.450">
    <property type="entry name" value="dinb family like domain"/>
    <property type="match status" value="1"/>
</dbReference>
<dbReference type="AlphaFoldDB" id="A0A285CPW2"/>
<reference evidence="4 5" key="1">
    <citation type="submission" date="2017-08" db="EMBL/GenBank/DDBJ databases">
        <authorList>
            <person name="de Groot N.N."/>
        </authorList>
    </citation>
    <scope>NUCLEOTIDE SEQUENCE [LARGE SCALE GENOMIC DNA]</scope>
    <source>
        <strain evidence="4 5">JC228</strain>
    </source>
</reference>
<organism evidence="4 5">
    <name type="scientific">Bacillus oleivorans</name>
    <dbReference type="NCBI Taxonomy" id="1448271"/>
    <lineage>
        <taxon>Bacteria</taxon>
        <taxon>Bacillati</taxon>
        <taxon>Bacillota</taxon>
        <taxon>Bacilli</taxon>
        <taxon>Bacillales</taxon>
        <taxon>Bacillaceae</taxon>
        <taxon>Bacillus</taxon>
    </lineage>
</organism>
<accession>A0A285CPW2</accession>
<feature type="binding site" evidence="3">
    <location>
        <position position="136"/>
    </location>
    <ligand>
        <name>a divalent metal cation</name>
        <dbReference type="ChEBI" id="CHEBI:60240"/>
    </ligand>
</feature>
<dbReference type="RefSeq" id="WP_097158066.1">
    <property type="nucleotide sequence ID" value="NZ_JBEPMQ010000002.1"/>
</dbReference>
<name>A0A285CPW2_9BACI</name>
<proteinExistence type="inferred from homology"/>
<evidence type="ECO:0000313" key="5">
    <source>
        <dbReference type="Proteomes" id="UP000219546"/>
    </source>
</evidence>